<dbReference type="Proteomes" id="UP000184447">
    <property type="component" value="Unassembled WGS sequence"/>
</dbReference>
<keyword evidence="1" id="KW-0812">Transmembrane</keyword>
<organism evidence="2 3">
    <name type="scientific">Clostridium grantii DSM 8605</name>
    <dbReference type="NCBI Taxonomy" id="1121316"/>
    <lineage>
        <taxon>Bacteria</taxon>
        <taxon>Bacillati</taxon>
        <taxon>Bacillota</taxon>
        <taxon>Clostridia</taxon>
        <taxon>Eubacteriales</taxon>
        <taxon>Clostridiaceae</taxon>
        <taxon>Clostridium</taxon>
    </lineage>
</organism>
<dbReference type="AlphaFoldDB" id="A0A1M5V2Y3"/>
<keyword evidence="3" id="KW-1185">Reference proteome</keyword>
<keyword evidence="1" id="KW-1133">Transmembrane helix</keyword>
<gene>
    <name evidence="2" type="ORF">SAMN02745207_02032</name>
</gene>
<feature type="transmembrane region" description="Helical" evidence="1">
    <location>
        <begin position="80"/>
        <end position="100"/>
    </location>
</feature>
<evidence type="ECO:0000313" key="2">
    <source>
        <dbReference type="EMBL" id="SHH69581.1"/>
    </source>
</evidence>
<sequence>MFEILSFGALVVALLIKYSEDYQQWLIDSNLNKETNEIVYLFFRFKRRDRFIKFSYRGYIILFITLVFFCITYRINKTVVIPYVILLILFVVSVFILYTLTKKEVANFSSFMKNIKKLS</sequence>
<name>A0A1M5V2Y3_9CLOT</name>
<reference evidence="2 3" key="1">
    <citation type="submission" date="2016-11" db="EMBL/GenBank/DDBJ databases">
        <authorList>
            <person name="Jaros S."/>
            <person name="Januszkiewicz K."/>
            <person name="Wedrychowicz H."/>
        </authorList>
    </citation>
    <scope>NUCLEOTIDE SEQUENCE [LARGE SCALE GENOMIC DNA]</scope>
    <source>
        <strain evidence="2 3">DSM 8605</strain>
    </source>
</reference>
<proteinExistence type="predicted"/>
<feature type="transmembrane region" description="Helical" evidence="1">
    <location>
        <begin position="54"/>
        <end position="73"/>
    </location>
</feature>
<accession>A0A1M5V2Y3</accession>
<evidence type="ECO:0000313" key="3">
    <source>
        <dbReference type="Proteomes" id="UP000184447"/>
    </source>
</evidence>
<dbReference type="EMBL" id="FQXM01000010">
    <property type="protein sequence ID" value="SHH69581.1"/>
    <property type="molecule type" value="Genomic_DNA"/>
</dbReference>
<keyword evidence="1" id="KW-0472">Membrane</keyword>
<protein>
    <submittedName>
        <fullName evidence="2">Uncharacterized protein</fullName>
    </submittedName>
</protein>
<dbReference type="RefSeq" id="WP_073338330.1">
    <property type="nucleotide sequence ID" value="NZ_FQXM01000010.1"/>
</dbReference>
<evidence type="ECO:0000256" key="1">
    <source>
        <dbReference type="SAM" id="Phobius"/>
    </source>
</evidence>